<dbReference type="Gene3D" id="1.10.3290.10">
    <property type="entry name" value="Fido-like domain"/>
    <property type="match status" value="1"/>
</dbReference>
<feature type="binding site" evidence="3">
    <location>
        <begin position="238"/>
        <end position="239"/>
    </location>
    <ligand>
        <name>ATP</name>
        <dbReference type="ChEBI" id="CHEBI:30616"/>
    </ligand>
</feature>
<proteinExistence type="predicted"/>
<dbReference type="PANTHER" id="PTHR13504">
    <property type="entry name" value="FIDO DOMAIN-CONTAINING PROTEIN DDB_G0283145"/>
    <property type="match status" value="1"/>
</dbReference>
<protein>
    <submittedName>
        <fullName evidence="5">Fic family protein</fullName>
    </submittedName>
</protein>
<keyword evidence="1" id="KW-0067">ATP-binding</keyword>
<feature type="binding site" evidence="1">
    <location>
        <position position="196"/>
    </location>
    <ligand>
        <name>ATP</name>
        <dbReference type="ChEBI" id="CHEBI:30616"/>
    </ligand>
</feature>
<evidence type="ECO:0000256" key="3">
    <source>
        <dbReference type="PIRSR" id="PIRSR640198-2"/>
    </source>
</evidence>
<dbReference type="InterPro" id="IPR036597">
    <property type="entry name" value="Fido-like_dom_sf"/>
</dbReference>
<dbReference type="AlphaFoldDB" id="A0A7X9HSH3"/>
<dbReference type="InterPro" id="IPR040198">
    <property type="entry name" value="Fido_containing"/>
</dbReference>
<feature type="active site" evidence="2">
    <location>
        <position position="196"/>
    </location>
</feature>
<dbReference type="PROSITE" id="PS51459">
    <property type="entry name" value="FIDO"/>
    <property type="match status" value="1"/>
</dbReference>
<accession>A0A7X9HSH3</accession>
<dbReference type="InterPro" id="IPR003812">
    <property type="entry name" value="Fido"/>
</dbReference>
<dbReference type="PANTHER" id="PTHR13504:SF38">
    <property type="entry name" value="FIDO DOMAIN-CONTAINING PROTEIN"/>
    <property type="match status" value="1"/>
</dbReference>
<feature type="binding site" evidence="3">
    <location>
        <begin position="200"/>
        <end position="207"/>
    </location>
    <ligand>
        <name>ATP</name>
        <dbReference type="ChEBI" id="CHEBI:30616"/>
    </ligand>
</feature>
<feature type="binding site" evidence="1">
    <location>
        <begin position="201"/>
        <end position="207"/>
    </location>
    <ligand>
        <name>ATP</name>
        <dbReference type="ChEBI" id="CHEBI:30616"/>
    </ligand>
</feature>
<evidence type="ECO:0000256" key="1">
    <source>
        <dbReference type="PIRSR" id="PIRSR038925-1"/>
    </source>
</evidence>
<evidence type="ECO:0000259" key="4">
    <source>
        <dbReference type="PROSITE" id="PS51459"/>
    </source>
</evidence>
<dbReference type="Proteomes" id="UP000590542">
    <property type="component" value="Unassembled WGS sequence"/>
</dbReference>
<evidence type="ECO:0000313" key="6">
    <source>
        <dbReference type="Proteomes" id="UP000590542"/>
    </source>
</evidence>
<dbReference type="InterPro" id="IPR025758">
    <property type="entry name" value="Fic/DOC_N"/>
</dbReference>
<keyword evidence="1" id="KW-0547">Nucleotide-binding</keyword>
<dbReference type="EMBL" id="JAAZNV010000007">
    <property type="protein sequence ID" value="NMB91653.1"/>
    <property type="molecule type" value="Genomic_DNA"/>
</dbReference>
<dbReference type="GO" id="GO:0005524">
    <property type="term" value="F:ATP binding"/>
    <property type="evidence" value="ECO:0007669"/>
    <property type="project" value="UniProtKB-KW"/>
</dbReference>
<dbReference type="Pfam" id="PF13784">
    <property type="entry name" value="Fic_N"/>
    <property type="match status" value="1"/>
</dbReference>
<dbReference type="PIRSF" id="PIRSF038925">
    <property type="entry name" value="AMP-prot_trans"/>
    <property type="match status" value="1"/>
</dbReference>
<evidence type="ECO:0000313" key="5">
    <source>
        <dbReference type="EMBL" id="NMB91653.1"/>
    </source>
</evidence>
<sequence length="361" mass="41727">MQAFMPENLPLKDLNWVEFIPLIGNARARIAEFDGLLQGIPNPKVLLSPLTTQEAVVSSKIEGTQASLEEVLEYEANPKKFEEKREDIKEVLNYRKALMYATSKLDEIPLSARLIKEIHKILLSDVRSNTGILGEFRSGRVYIGKAGTTIQEAKFIPPEAKEVPKYFSNFESYIHIEEKDPLVQLAIIHAQFEIIHPFWDGNGRVGRIIMPLFLYYKKVLSTPMFYLSSFFERNRDEYYLKLLNISQKGDWNSWIAYFLRAVIEQSQINIEKAKGIHLLYNQKKEEIARLTNSKYNIKVLDFIFSYPYFNTSQFIRQTKINDSTAKDILRKLTSIVINLEEKGSGIRPNVYSFPQLLNITG</sequence>
<dbReference type="SUPFAM" id="SSF140931">
    <property type="entry name" value="Fic-like"/>
    <property type="match status" value="1"/>
</dbReference>
<evidence type="ECO:0000256" key="2">
    <source>
        <dbReference type="PIRSR" id="PIRSR640198-1"/>
    </source>
</evidence>
<gene>
    <name evidence="5" type="ORF">GYA37_02265</name>
</gene>
<reference evidence="5 6" key="1">
    <citation type="journal article" date="2020" name="Biotechnol. Biofuels">
        <title>New insights from the biogas microbiome by comprehensive genome-resolved metagenomics of nearly 1600 species originating from multiple anaerobic digesters.</title>
        <authorList>
            <person name="Campanaro S."/>
            <person name="Treu L."/>
            <person name="Rodriguez-R L.M."/>
            <person name="Kovalovszki A."/>
            <person name="Ziels R.M."/>
            <person name="Maus I."/>
            <person name="Zhu X."/>
            <person name="Kougias P.G."/>
            <person name="Basile A."/>
            <person name="Luo G."/>
            <person name="Schluter A."/>
            <person name="Konstantinidis K.T."/>
            <person name="Angelidaki I."/>
        </authorList>
    </citation>
    <scope>NUCLEOTIDE SEQUENCE [LARGE SCALE GENOMIC DNA]</scope>
    <source>
        <strain evidence="5">AS27yjCOA_202</strain>
    </source>
</reference>
<feature type="binding site" evidence="1">
    <location>
        <position position="62"/>
    </location>
    <ligand>
        <name>ATP</name>
        <dbReference type="ChEBI" id="CHEBI:30616"/>
    </ligand>
</feature>
<comment type="caution">
    <text evidence="5">The sequence shown here is derived from an EMBL/GenBank/DDBJ whole genome shotgun (WGS) entry which is preliminary data.</text>
</comment>
<organism evidence="5 6">
    <name type="scientific">candidate division WWE3 bacterium</name>
    <dbReference type="NCBI Taxonomy" id="2053526"/>
    <lineage>
        <taxon>Bacteria</taxon>
        <taxon>Katanobacteria</taxon>
    </lineage>
</organism>
<feature type="domain" description="Fido" evidence="4">
    <location>
        <begin position="110"/>
        <end position="260"/>
    </location>
</feature>
<feature type="binding site" evidence="1">
    <location>
        <position position="238"/>
    </location>
    <ligand>
        <name>ATP</name>
        <dbReference type="ChEBI" id="CHEBI:30616"/>
    </ligand>
</feature>
<name>A0A7X9HSH3_UNCKA</name>
<dbReference type="InterPro" id="IPR026287">
    <property type="entry name" value="SoFic-like"/>
</dbReference>
<dbReference type="Pfam" id="PF02661">
    <property type="entry name" value="Fic"/>
    <property type="match status" value="1"/>
</dbReference>